<dbReference type="Proteomes" id="UP000469452">
    <property type="component" value="Unassembled WGS sequence"/>
</dbReference>
<dbReference type="AlphaFoldDB" id="A0A6A5ARE7"/>
<dbReference type="GO" id="GO:0010945">
    <property type="term" value="F:coenzyme A diphosphatase activity"/>
    <property type="evidence" value="ECO:0007669"/>
    <property type="project" value="InterPro"/>
</dbReference>
<dbReference type="InterPro" id="IPR020084">
    <property type="entry name" value="NUDIX_hydrolase_CS"/>
</dbReference>
<protein>
    <recommendedName>
        <fullName evidence="3">Nudix hydrolase domain-containing protein</fullName>
    </recommendedName>
</protein>
<dbReference type="PROSITE" id="PS00893">
    <property type="entry name" value="NUDIX_BOX"/>
    <property type="match status" value="1"/>
</dbReference>
<dbReference type="InterPro" id="IPR000086">
    <property type="entry name" value="NUDIX_hydrolase_dom"/>
</dbReference>
<gene>
    <name evidence="4" type="ORF">AaE_003788</name>
</gene>
<dbReference type="Gene3D" id="3.90.79.10">
    <property type="entry name" value="Nucleoside Triphosphate Pyrophosphohydrolase"/>
    <property type="match status" value="1"/>
</dbReference>
<dbReference type="EMBL" id="VJMI01009436">
    <property type="protein sequence ID" value="KAF0758956.1"/>
    <property type="molecule type" value="Genomic_DNA"/>
</dbReference>
<dbReference type="PANTHER" id="PTHR12992:SF44">
    <property type="entry name" value="NUDIX HYDROLASE DOMAIN-CONTAINING PROTEIN"/>
    <property type="match status" value="1"/>
</dbReference>
<keyword evidence="2" id="KW-0472">Membrane</keyword>
<dbReference type="PROSITE" id="PS51462">
    <property type="entry name" value="NUDIX"/>
    <property type="match status" value="1"/>
</dbReference>
<feature type="domain" description="Nudix hydrolase" evidence="3">
    <location>
        <begin position="28"/>
        <end position="174"/>
    </location>
</feature>
<evidence type="ECO:0000313" key="4">
    <source>
        <dbReference type="EMBL" id="KAF0758956.1"/>
    </source>
</evidence>
<dbReference type="InterPro" id="IPR045121">
    <property type="entry name" value="CoAse"/>
</dbReference>
<evidence type="ECO:0000256" key="1">
    <source>
        <dbReference type="ARBA" id="ARBA00022801"/>
    </source>
</evidence>
<sequence>MILTAEKLKITMVQQSARRPTRHILHGTRTASVAAIFACPSTKATDPLELLFIRRAINPRDRWSGHIAFPGGRVEAGESALDAARRETMEEVGVDLTHAEVLGQLDDRLAARNGLLMDISRDHVVVFLLATKPSTCVLQPLEVSDVLWVSSSALADAPLRTLFYPIGPYLQRAVPRCLHVHTSYVGCNVDDWSVTFPCLYLPHPSTDVVRIDRQAHEYVLWGVTYSMYLDIRDIVSRPQYPPDAKSAAPSYVALYYRLLVFVVLVVVALAVVSGR</sequence>
<dbReference type="VEuPathDB" id="FungiDB:H257_02641"/>
<dbReference type="Pfam" id="PF00293">
    <property type="entry name" value="NUDIX"/>
    <property type="match status" value="1"/>
</dbReference>
<evidence type="ECO:0000256" key="2">
    <source>
        <dbReference type="SAM" id="Phobius"/>
    </source>
</evidence>
<proteinExistence type="predicted"/>
<keyword evidence="1" id="KW-0378">Hydrolase</keyword>
<dbReference type="SUPFAM" id="SSF55811">
    <property type="entry name" value="Nudix"/>
    <property type="match status" value="1"/>
</dbReference>
<name>A0A6A5ARE7_APHAT</name>
<dbReference type="PANTHER" id="PTHR12992">
    <property type="entry name" value="NUDIX HYDROLASE"/>
    <property type="match status" value="1"/>
</dbReference>
<comment type="caution">
    <text evidence="4">The sequence shown here is derived from an EMBL/GenBank/DDBJ whole genome shotgun (WGS) entry which is preliminary data.</text>
</comment>
<evidence type="ECO:0000259" key="3">
    <source>
        <dbReference type="PROSITE" id="PS51462"/>
    </source>
</evidence>
<feature type="transmembrane region" description="Helical" evidence="2">
    <location>
        <begin position="254"/>
        <end position="272"/>
    </location>
</feature>
<accession>A0A6A5ARE7</accession>
<keyword evidence="2" id="KW-0812">Transmembrane</keyword>
<evidence type="ECO:0000313" key="5">
    <source>
        <dbReference type="Proteomes" id="UP000469452"/>
    </source>
</evidence>
<organism evidence="4 5">
    <name type="scientific">Aphanomyces astaci</name>
    <name type="common">Crayfish plague agent</name>
    <dbReference type="NCBI Taxonomy" id="112090"/>
    <lineage>
        <taxon>Eukaryota</taxon>
        <taxon>Sar</taxon>
        <taxon>Stramenopiles</taxon>
        <taxon>Oomycota</taxon>
        <taxon>Saprolegniomycetes</taxon>
        <taxon>Saprolegniales</taxon>
        <taxon>Verrucalvaceae</taxon>
        <taxon>Aphanomyces</taxon>
    </lineage>
</organism>
<dbReference type="CDD" id="cd03426">
    <property type="entry name" value="NUDIX_CoAse_Nudt7"/>
    <property type="match status" value="1"/>
</dbReference>
<reference evidence="4 5" key="1">
    <citation type="submission" date="2019-06" db="EMBL/GenBank/DDBJ databases">
        <title>Genomics analysis of Aphanomyces spp. identifies a new class of oomycete effector associated with host adaptation.</title>
        <authorList>
            <person name="Gaulin E."/>
        </authorList>
    </citation>
    <scope>NUCLEOTIDE SEQUENCE [LARGE SCALE GENOMIC DNA]</scope>
    <source>
        <strain evidence="4 5">E</strain>
    </source>
</reference>
<keyword evidence="2" id="KW-1133">Transmembrane helix</keyword>
<dbReference type="InterPro" id="IPR015797">
    <property type="entry name" value="NUDIX_hydrolase-like_dom_sf"/>
</dbReference>